<evidence type="ECO:0000313" key="2">
    <source>
        <dbReference type="Proteomes" id="UP001236585"/>
    </source>
</evidence>
<dbReference type="Proteomes" id="UP001236585">
    <property type="component" value="Chromosome"/>
</dbReference>
<gene>
    <name evidence="1" type="ORF">PT015_12435</name>
</gene>
<keyword evidence="2" id="KW-1185">Reference proteome</keyword>
<dbReference type="Gene3D" id="2.30.110.10">
    <property type="entry name" value="Electron Transport, Fmn-binding Protein, Chain A"/>
    <property type="match status" value="1"/>
</dbReference>
<accession>A0ABY8VRQ4</accession>
<name>A0ABY8VRQ4_9MYCO</name>
<protein>
    <recommendedName>
        <fullName evidence="3">DUF385 domain-containing protein</fullName>
    </recommendedName>
</protein>
<reference evidence="1 2" key="1">
    <citation type="journal article" date="2023" name="Microbiol. Resour. Announc.">
        <title>Complete Genome Sequence of Mycobacterium wuenschmanii, a novel Nontuberculous Mycobacterium Isolated from a captive population of Amazon Milk Frogs.</title>
        <authorList>
            <person name="Hicks J."/>
            <person name="Zeineldin M."/>
            <person name="Ward H."/>
            <person name="Wuenschmann A."/>
            <person name="Camp P."/>
            <person name="Farrell D."/>
            <person name="Lehman K."/>
            <person name="Thacker T."/>
            <person name="Cuthbert E."/>
        </authorList>
    </citation>
    <scope>NUCLEOTIDE SEQUENCE [LARGE SCALE GENOMIC DNA]</scope>
    <source>
        <strain evidence="1 2">Wuenschmanii</strain>
    </source>
</reference>
<evidence type="ECO:0000313" key="1">
    <source>
        <dbReference type="EMBL" id="WIM85766.1"/>
    </source>
</evidence>
<organism evidence="1 2">
    <name type="scientific">Candidatus Mycobacterium wuenschmannii</name>
    <dbReference type="NCBI Taxonomy" id="3027808"/>
    <lineage>
        <taxon>Bacteria</taxon>
        <taxon>Bacillati</taxon>
        <taxon>Actinomycetota</taxon>
        <taxon>Actinomycetes</taxon>
        <taxon>Mycobacteriales</taxon>
        <taxon>Mycobacteriaceae</taxon>
        <taxon>Mycobacterium</taxon>
    </lineage>
</organism>
<proteinExistence type="predicted"/>
<sequence length="116" mass="12724">MVNIARLVMKAAPLFNAPVTAITASPRFGKLLRRSVTTISYTGRRSGKTFSIPVAYRRRGDEIEVGANLPDAKTWWRNFLGEGGPVTLTLDDTERAGHAVAQRDSNGRVTVKIRLA</sequence>
<dbReference type="InterPro" id="IPR012349">
    <property type="entry name" value="Split_barrel_FMN-bd"/>
</dbReference>
<evidence type="ECO:0008006" key="3">
    <source>
        <dbReference type="Google" id="ProtNLM"/>
    </source>
</evidence>
<dbReference type="RefSeq" id="WP_285184801.1">
    <property type="nucleotide sequence ID" value="NZ_CP126981.1"/>
</dbReference>
<dbReference type="EMBL" id="CP126981">
    <property type="protein sequence ID" value="WIM85766.1"/>
    <property type="molecule type" value="Genomic_DNA"/>
</dbReference>